<dbReference type="RefSeq" id="WP_146860748.1">
    <property type="nucleotide sequence ID" value="NZ_BARK01000025.1"/>
</dbReference>
<dbReference type="FunFam" id="1.10.10.10:FF:000001">
    <property type="entry name" value="LysR family transcriptional regulator"/>
    <property type="match status" value="1"/>
</dbReference>
<dbReference type="AlphaFoldDB" id="A0A511B704"/>
<name>A0A511B704_9PROT</name>
<evidence type="ECO:0000256" key="3">
    <source>
        <dbReference type="ARBA" id="ARBA00023125"/>
    </source>
</evidence>
<evidence type="ECO:0000256" key="4">
    <source>
        <dbReference type="ARBA" id="ARBA00023163"/>
    </source>
</evidence>
<feature type="domain" description="HTH lysR-type" evidence="5">
    <location>
        <begin position="4"/>
        <end position="61"/>
    </location>
</feature>
<dbReference type="InterPro" id="IPR005119">
    <property type="entry name" value="LysR_subst-bd"/>
</dbReference>
<organism evidence="6 7">
    <name type="scientific">Gluconobacter kanchanaburiensis NBRC 103587</name>
    <dbReference type="NCBI Taxonomy" id="1307948"/>
    <lineage>
        <taxon>Bacteria</taxon>
        <taxon>Pseudomonadati</taxon>
        <taxon>Pseudomonadota</taxon>
        <taxon>Alphaproteobacteria</taxon>
        <taxon>Acetobacterales</taxon>
        <taxon>Acetobacteraceae</taxon>
        <taxon>Gluconobacter</taxon>
    </lineage>
</organism>
<dbReference type="Proteomes" id="UP000321079">
    <property type="component" value="Unassembled WGS sequence"/>
</dbReference>
<dbReference type="Pfam" id="PF00126">
    <property type="entry name" value="HTH_1"/>
    <property type="match status" value="1"/>
</dbReference>
<proteinExistence type="inferred from homology"/>
<dbReference type="EMBL" id="BJVA01000007">
    <property type="protein sequence ID" value="GEK96245.1"/>
    <property type="molecule type" value="Genomic_DNA"/>
</dbReference>
<dbReference type="SUPFAM" id="SSF46785">
    <property type="entry name" value="Winged helix' DNA-binding domain"/>
    <property type="match status" value="1"/>
</dbReference>
<dbReference type="InterPro" id="IPR058163">
    <property type="entry name" value="LysR-type_TF_proteobact-type"/>
</dbReference>
<evidence type="ECO:0000259" key="5">
    <source>
        <dbReference type="PROSITE" id="PS50931"/>
    </source>
</evidence>
<evidence type="ECO:0000256" key="2">
    <source>
        <dbReference type="ARBA" id="ARBA00023015"/>
    </source>
</evidence>
<dbReference type="Gene3D" id="3.40.190.290">
    <property type="match status" value="1"/>
</dbReference>
<dbReference type="OrthoDB" id="9812435at2"/>
<dbReference type="PRINTS" id="PR00039">
    <property type="entry name" value="HTHLYSR"/>
</dbReference>
<comment type="caution">
    <text evidence="6">The sequence shown here is derived from an EMBL/GenBank/DDBJ whole genome shotgun (WGS) entry which is preliminary data.</text>
</comment>
<sequence length="305" mass="34643">MSRENLNDLLAFLAVAREKSFTRAAAKLGVSQSALSHTVRLLEERLGLRLLTRTTRSVTPTNAGEYLLRNIGPHFDQIETQLAALGQLRGTPSGVIRITATDDVIAYILRPRIEAFIRKYPDVKIEINADLKLVDIVAERFDAGVRLGEHVTKEMTSVPLTPDIRFVVVGSKSYFQKNPKPKVPHDLLKHRCLTIRLPTHGGIYAWEFEKNGRDVKVRVDGPLIFNSIFPIRDACLDGVGLAHMPEMIAEKYIAEGHLIPVLEDWCPYWTGYHLCFPRHHQNTMPFLLFVEEMQHEHKIENTVHS</sequence>
<dbReference type="InterPro" id="IPR036388">
    <property type="entry name" value="WH-like_DNA-bd_sf"/>
</dbReference>
<dbReference type="InterPro" id="IPR036390">
    <property type="entry name" value="WH_DNA-bd_sf"/>
</dbReference>
<dbReference type="Pfam" id="PF03466">
    <property type="entry name" value="LysR_substrate"/>
    <property type="match status" value="1"/>
</dbReference>
<reference evidence="6 7" key="1">
    <citation type="submission" date="2019-07" db="EMBL/GenBank/DDBJ databases">
        <title>Whole genome shotgun sequence of Gluconobacter kanchanaburiensis NBRC 103587.</title>
        <authorList>
            <person name="Hosoyama A."/>
            <person name="Uohara A."/>
            <person name="Ohji S."/>
            <person name="Ichikawa N."/>
        </authorList>
    </citation>
    <scope>NUCLEOTIDE SEQUENCE [LARGE SCALE GENOMIC DNA]</scope>
    <source>
        <strain evidence="6 7">NBRC 103587</strain>
    </source>
</reference>
<keyword evidence="7" id="KW-1185">Reference proteome</keyword>
<evidence type="ECO:0000313" key="6">
    <source>
        <dbReference type="EMBL" id="GEK96245.1"/>
    </source>
</evidence>
<dbReference type="PROSITE" id="PS50931">
    <property type="entry name" value="HTH_LYSR"/>
    <property type="match status" value="1"/>
</dbReference>
<dbReference type="GO" id="GO:0043565">
    <property type="term" value="F:sequence-specific DNA binding"/>
    <property type="evidence" value="ECO:0007669"/>
    <property type="project" value="TreeGrafter"/>
</dbReference>
<dbReference type="PANTHER" id="PTHR30537:SF1">
    <property type="entry name" value="HTH-TYPE TRANSCRIPTIONAL REGULATOR PGRR"/>
    <property type="match status" value="1"/>
</dbReference>
<dbReference type="GO" id="GO:0006351">
    <property type="term" value="P:DNA-templated transcription"/>
    <property type="evidence" value="ECO:0007669"/>
    <property type="project" value="TreeGrafter"/>
</dbReference>
<keyword evidence="4" id="KW-0804">Transcription</keyword>
<dbReference type="PANTHER" id="PTHR30537">
    <property type="entry name" value="HTH-TYPE TRANSCRIPTIONAL REGULATOR"/>
    <property type="match status" value="1"/>
</dbReference>
<evidence type="ECO:0000313" key="7">
    <source>
        <dbReference type="Proteomes" id="UP000321079"/>
    </source>
</evidence>
<dbReference type="InterPro" id="IPR000847">
    <property type="entry name" value="LysR_HTH_N"/>
</dbReference>
<dbReference type="CDD" id="cd08474">
    <property type="entry name" value="PBP2_CrgA_like_5"/>
    <property type="match status" value="1"/>
</dbReference>
<dbReference type="GO" id="GO:0003700">
    <property type="term" value="F:DNA-binding transcription factor activity"/>
    <property type="evidence" value="ECO:0007669"/>
    <property type="project" value="InterPro"/>
</dbReference>
<dbReference type="SUPFAM" id="SSF53850">
    <property type="entry name" value="Periplasmic binding protein-like II"/>
    <property type="match status" value="1"/>
</dbReference>
<keyword evidence="3" id="KW-0238">DNA-binding</keyword>
<evidence type="ECO:0000256" key="1">
    <source>
        <dbReference type="ARBA" id="ARBA00009437"/>
    </source>
</evidence>
<keyword evidence="2" id="KW-0805">Transcription regulation</keyword>
<dbReference type="Gene3D" id="1.10.10.10">
    <property type="entry name" value="Winged helix-like DNA-binding domain superfamily/Winged helix DNA-binding domain"/>
    <property type="match status" value="1"/>
</dbReference>
<protein>
    <submittedName>
        <fullName evidence="6">Transcriptional regulator</fullName>
    </submittedName>
</protein>
<accession>A0A511B704</accession>
<comment type="similarity">
    <text evidence="1">Belongs to the LysR transcriptional regulatory family.</text>
</comment>
<gene>
    <name evidence="6" type="ORF">GKA01_14420</name>
</gene>